<dbReference type="Proteomes" id="UP000006786">
    <property type="component" value="Unassembled WGS sequence"/>
</dbReference>
<dbReference type="PATRIC" id="fig|391937.3.peg.2876"/>
<protein>
    <recommendedName>
        <fullName evidence="3">GNAT family N-acetyltransferase</fullName>
    </recommendedName>
</protein>
<dbReference type="eggNOG" id="ENOG5033PSS">
    <property type="taxonomic scope" value="Bacteria"/>
</dbReference>
<accession>K2MM18</accession>
<dbReference type="AlphaFoldDB" id="K2MM18"/>
<gene>
    <name evidence="1" type="ORF">NA2_14012</name>
</gene>
<evidence type="ECO:0000313" key="1">
    <source>
        <dbReference type="EMBL" id="EKF18272.1"/>
    </source>
</evidence>
<dbReference type="STRING" id="391937.NA2_14012"/>
<sequence>MAREDVPVIASMFQRILRRDRRAASPDLIAYLSKLFLDPPNRDPDIASLVHLRADGSVSGFMGVLPMRMAFEGRPLRAAIGGSFMVEDHEDDPYAGARLLRAFQNGPQDLSLTETANDVSTTMWRKLRGTILPDYSLEWLRVIRPTAFVSEMAAGVFGPLRLISPLARPIDALLGRIAPGAGWAHLPAAALGGKALPSSDADAETAAALFRRFVELHALHPDWPEADLQRMVAESGRKANYGGMVRRQVLARNGTPVGLFLYYGDRARIGRVIQVLALPGQEGAVIDSMLADACERGLVALRGRSQPALLDAMLGRRFAFVHASSSIVHARDQSLIAPFRAGQAFFNGFAGESWSRLLGDRFD</sequence>
<keyword evidence="2" id="KW-1185">Reference proteome</keyword>
<name>K2MM18_9HYPH</name>
<reference evidence="1 2" key="1">
    <citation type="journal article" date="2012" name="J. Bacteriol.">
        <title>Genome Sequence of Nitratireductor pacificus Type Strain pht-3B.</title>
        <authorList>
            <person name="Lai Q."/>
            <person name="Li G."/>
            <person name="Shao Z."/>
        </authorList>
    </citation>
    <scope>NUCLEOTIDE SEQUENCE [LARGE SCALE GENOMIC DNA]</scope>
    <source>
        <strain evidence="2">pht-3B</strain>
    </source>
</reference>
<evidence type="ECO:0000313" key="2">
    <source>
        <dbReference type="Proteomes" id="UP000006786"/>
    </source>
</evidence>
<evidence type="ECO:0008006" key="3">
    <source>
        <dbReference type="Google" id="ProtNLM"/>
    </source>
</evidence>
<comment type="caution">
    <text evidence="1">The sequence shown here is derived from an EMBL/GenBank/DDBJ whole genome shotgun (WGS) entry which is preliminary data.</text>
</comment>
<proteinExistence type="predicted"/>
<dbReference type="EMBL" id="AMRM01000015">
    <property type="protein sequence ID" value="EKF18272.1"/>
    <property type="molecule type" value="Genomic_DNA"/>
</dbReference>
<organism evidence="1 2">
    <name type="scientific">Nitratireductor pacificus pht-3B</name>
    <dbReference type="NCBI Taxonomy" id="391937"/>
    <lineage>
        <taxon>Bacteria</taxon>
        <taxon>Pseudomonadati</taxon>
        <taxon>Pseudomonadota</taxon>
        <taxon>Alphaproteobacteria</taxon>
        <taxon>Hyphomicrobiales</taxon>
        <taxon>Phyllobacteriaceae</taxon>
        <taxon>Nitratireductor</taxon>
    </lineage>
</organism>